<reference evidence="2" key="1">
    <citation type="submission" date="2021-02" db="EMBL/GenBank/DDBJ databases">
        <authorList>
            <person name="Nowell W R."/>
        </authorList>
    </citation>
    <scope>NUCLEOTIDE SEQUENCE</scope>
</reference>
<evidence type="ECO:0000256" key="1">
    <source>
        <dbReference type="SAM" id="MobiDB-lite"/>
    </source>
</evidence>
<feature type="compositionally biased region" description="Pro residues" evidence="1">
    <location>
        <begin position="38"/>
        <end position="50"/>
    </location>
</feature>
<dbReference type="Proteomes" id="UP000663848">
    <property type="component" value="Unassembled WGS sequence"/>
</dbReference>
<evidence type="ECO:0000313" key="3">
    <source>
        <dbReference type="Proteomes" id="UP000663848"/>
    </source>
</evidence>
<accession>A0A821X5W6</accession>
<comment type="caution">
    <text evidence="2">The sequence shown here is derived from an EMBL/GenBank/DDBJ whole genome shotgun (WGS) entry which is preliminary data.</text>
</comment>
<feature type="region of interest" description="Disordered" evidence="1">
    <location>
        <begin position="1"/>
        <end position="50"/>
    </location>
</feature>
<protein>
    <submittedName>
        <fullName evidence="2">Uncharacterized protein</fullName>
    </submittedName>
</protein>
<organism evidence="2 3">
    <name type="scientific">Rotaria socialis</name>
    <dbReference type="NCBI Taxonomy" id="392032"/>
    <lineage>
        <taxon>Eukaryota</taxon>
        <taxon>Metazoa</taxon>
        <taxon>Spiralia</taxon>
        <taxon>Gnathifera</taxon>
        <taxon>Rotifera</taxon>
        <taxon>Eurotatoria</taxon>
        <taxon>Bdelloidea</taxon>
        <taxon>Philodinida</taxon>
        <taxon>Philodinidae</taxon>
        <taxon>Rotaria</taxon>
    </lineage>
</organism>
<dbReference type="AlphaFoldDB" id="A0A821X5W6"/>
<proteinExistence type="predicted"/>
<feature type="compositionally biased region" description="Low complexity" evidence="1">
    <location>
        <begin position="1"/>
        <end position="15"/>
    </location>
</feature>
<feature type="non-terminal residue" evidence="2">
    <location>
        <position position="1"/>
    </location>
</feature>
<sequence length="50" mass="5415">RQISSDSNLLPSSNSFAFDNSLCGSNDDFHSAINTQEPKPPSIPPRAPRT</sequence>
<evidence type="ECO:0000313" key="2">
    <source>
        <dbReference type="EMBL" id="CAF4937208.1"/>
    </source>
</evidence>
<dbReference type="EMBL" id="CAJOBR010021243">
    <property type="protein sequence ID" value="CAF4937208.1"/>
    <property type="molecule type" value="Genomic_DNA"/>
</dbReference>
<gene>
    <name evidence="2" type="ORF">QYT958_LOCUS32466</name>
</gene>
<name>A0A821X5W6_9BILA</name>